<organism evidence="1 2">
    <name type="scientific">Dallia pectoralis</name>
    <name type="common">Alaska blackfish</name>
    <dbReference type="NCBI Taxonomy" id="75939"/>
    <lineage>
        <taxon>Eukaryota</taxon>
        <taxon>Metazoa</taxon>
        <taxon>Chordata</taxon>
        <taxon>Craniata</taxon>
        <taxon>Vertebrata</taxon>
        <taxon>Euteleostomi</taxon>
        <taxon>Actinopterygii</taxon>
        <taxon>Neopterygii</taxon>
        <taxon>Teleostei</taxon>
        <taxon>Protacanthopterygii</taxon>
        <taxon>Esociformes</taxon>
        <taxon>Umbridae</taxon>
        <taxon>Dallia</taxon>
    </lineage>
</organism>
<evidence type="ECO:0000313" key="1">
    <source>
        <dbReference type="EMBL" id="KAJ8000442.1"/>
    </source>
</evidence>
<dbReference type="EMBL" id="CM055742">
    <property type="protein sequence ID" value="KAJ8000442.1"/>
    <property type="molecule type" value="Genomic_DNA"/>
</dbReference>
<proteinExistence type="predicted"/>
<gene>
    <name evidence="1" type="ORF">DPEC_G00180170</name>
</gene>
<sequence>MDHTAWISEDRRLAGQEEPVARRERTCWKKGEQTTAERSQYESVGLLNGDKRIQEFTHIFSNIPGLSVNKEPLLQSFRPQI</sequence>
<accession>A0ACC2GA36</accession>
<keyword evidence="2" id="KW-1185">Reference proteome</keyword>
<name>A0ACC2GA36_DALPE</name>
<reference evidence="1" key="1">
    <citation type="submission" date="2021-05" db="EMBL/GenBank/DDBJ databases">
        <authorList>
            <person name="Pan Q."/>
            <person name="Jouanno E."/>
            <person name="Zahm M."/>
            <person name="Klopp C."/>
            <person name="Cabau C."/>
            <person name="Louis A."/>
            <person name="Berthelot C."/>
            <person name="Parey E."/>
            <person name="Roest Crollius H."/>
            <person name="Montfort J."/>
            <person name="Robinson-Rechavi M."/>
            <person name="Bouchez O."/>
            <person name="Lampietro C."/>
            <person name="Lopez Roques C."/>
            <person name="Donnadieu C."/>
            <person name="Postlethwait J."/>
            <person name="Bobe J."/>
            <person name="Dillon D."/>
            <person name="Chandos A."/>
            <person name="von Hippel F."/>
            <person name="Guiguen Y."/>
        </authorList>
    </citation>
    <scope>NUCLEOTIDE SEQUENCE</scope>
    <source>
        <strain evidence="1">YG-Jan2019</strain>
    </source>
</reference>
<evidence type="ECO:0000313" key="2">
    <source>
        <dbReference type="Proteomes" id="UP001157502"/>
    </source>
</evidence>
<protein>
    <submittedName>
        <fullName evidence="1">Uncharacterized protein</fullName>
    </submittedName>
</protein>
<dbReference type="Proteomes" id="UP001157502">
    <property type="component" value="Chromosome 15"/>
</dbReference>
<comment type="caution">
    <text evidence="1">The sequence shown here is derived from an EMBL/GenBank/DDBJ whole genome shotgun (WGS) entry which is preliminary data.</text>
</comment>